<feature type="zinc finger region" description="C3H1-type" evidence="1">
    <location>
        <begin position="54"/>
        <end position="80"/>
    </location>
</feature>
<gene>
    <name evidence="4" type="ORF">NAEGRDRAFT_50978</name>
</gene>
<feature type="domain" description="PARP catalytic" evidence="3">
    <location>
        <begin position="147"/>
        <end position="311"/>
    </location>
</feature>
<dbReference type="AlphaFoldDB" id="D2VNE4"/>
<organism evidence="5">
    <name type="scientific">Naegleria gruberi</name>
    <name type="common">Amoeba</name>
    <dbReference type="NCBI Taxonomy" id="5762"/>
    <lineage>
        <taxon>Eukaryota</taxon>
        <taxon>Discoba</taxon>
        <taxon>Heterolobosea</taxon>
        <taxon>Tetramitia</taxon>
        <taxon>Eutetramitia</taxon>
        <taxon>Vahlkampfiidae</taxon>
        <taxon>Naegleria</taxon>
    </lineage>
</organism>
<dbReference type="GO" id="GO:0008270">
    <property type="term" value="F:zinc ion binding"/>
    <property type="evidence" value="ECO:0007669"/>
    <property type="project" value="UniProtKB-KW"/>
</dbReference>
<dbReference type="EMBL" id="GG738884">
    <property type="protein sequence ID" value="EFC41643.1"/>
    <property type="molecule type" value="Genomic_DNA"/>
</dbReference>
<dbReference type="PANTHER" id="PTHR45740:SF2">
    <property type="entry name" value="POLY [ADP-RIBOSE] POLYMERASE"/>
    <property type="match status" value="1"/>
</dbReference>
<keyword evidence="1" id="KW-0862">Zinc</keyword>
<dbReference type="InterPro" id="IPR012317">
    <property type="entry name" value="Poly(ADP-ribose)pol_cat_dom"/>
</dbReference>
<keyword evidence="1" id="KW-0479">Metal-binding</keyword>
<dbReference type="GO" id="GO:0003950">
    <property type="term" value="F:NAD+ poly-ADP-ribosyltransferase activity"/>
    <property type="evidence" value="ECO:0007669"/>
    <property type="project" value="InterPro"/>
</dbReference>
<dbReference type="OMA" id="ENIDPIC"/>
<dbReference type="OrthoDB" id="406099at2759"/>
<protein>
    <submittedName>
        <fullName evidence="4">Predicted protein</fullName>
    </submittedName>
</protein>
<proteinExistence type="predicted"/>
<dbReference type="KEGG" id="ngr:NAEGRDRAFT_50978"/>
<dbReference type="InterPro" id="IPR000571">
    <property type="entry name" value="Znf_CCCH"/>
</dbReference>
<dbReference type="VEuPathDB" id="AmoebaDB:NAEGRDRAFT_50978"/>
<evidence type="ECO:0000259" key="3">
    <source>
        <dbReference type="PROSITE" id="PS51059"/>
    </source>
</evidence>
<dbReference type="PROSITE" id="PS50103">
    <property type="entry name" value="ZF_C3H1"/>
    <property type="match status" value="1"/>
</dbReference>
<dbReference type="GeneID" id="8851468"/>
<keyword evidence="5" id="KW-1185">Reference proteome</keyword>
<dbReference type="InParanoid" id="D2VNE4"/>
<dbReference type="Gene3D" id="3.90.228.10">
    <property type="match status" value="1"/>
</dbReference>
<name>D2VNE4_NAEGR</name>
<feature type="domain" description="C3H1-type" evidence="2">
    <location>
        <begin position="54"/>
        <end position="80"/>
    </location>
</feature>
<dbReference type="RefSeq" id="XP_002674387.1">
    <property type="nucleotide sequence ID" value="XM_002674341.1"/>
</dbReference>
<dbReference type="SUPFAM" id="SSF56399">
    <property type="entry name" value="ADP-ribosylation"/>
    <property type="match status" value="1"/>
</dbReference>
<dbReference type="Proteomes" id="UP000006671">
    <property type="component" value="Unassembled WGS sequence"/>
</dbReference>
<reference evidence="4 5" key="1">
    <citation type="journal article" date="2010" name="Cell">
        <title>The genome of Naegleria gruberi illuminates early eukaryotic versatility.</title>
        <authorList>
            <person name="Fritz-Laylin L.K."/>
            <person name="Prochnik S.E."/>
            <person name="Ginger M.L."/>
            <person name="Dacks J.B."/>
            <person name="Carpenter M.L."/>
            <person name="Field M.C."/>
            <person name="Kuo A."/>
            <person name="Paredez A."/>
            <person name="Chapman J."/>
            <person name="Pham J."/>
            <person name="Shu S."/>
            <person name="Neupane R."/>
            <person name="Cipriano M."/>
            <person name="Mancuso J."/>
            <person name="Tu H."/>
            <person name="Salamov A."/>
            <person name="Lindquist E."/>
            <person name="Shapiro H."/>
            <person name="Lucas S."/>
            <person name="Grigoriev I.V."/>
            <person name="Cande W.Z."/>
            <person name="Fulton C."/>
            <person name="Rokhsar D.S."/>
            <person name="Dawson S.C."/>
        </authorList>
    </citation>
    <scope>NUCLEOTIDE SEQUENCE [LARGE SCALE GENOMIC DNA]</scope>
    <source>
        <strain evidence="4 5">NEG-M</strain>
    </source>
</reference>
<sequence length="311" mass="34965">MSYFAKTDLSHLLSSSLLSSGGPTERKRIPEKRRHSCDYEHAGFCKTDCPSKHSSKGIICRNSLIGGCSDNKCRYQHPHPRRVEKTLQSIYVNKGLDSDDDQKKFLKRHVVKCPIHMAKDVCSDPLCNDSKCNKQHFVDTSVTGIQAFDLQKTLNGNTSKLVDCPPSSFEYELLISTWKEKRGQSQIVKVEKVINPSLEAVIERRKAELLQQWQEIDFLFHGTSEATIQLILANGFDATKNTRAAWGPGIYFAFDPNTAIGYSNEKGSKKLIVCKAFLAKDASDHKFVAQNTWFVVQNTSGLQPMYVLTLA</sequence>
<dbReference type="GO" id="GO:0005634">
    <property type="term" value="C:nucleus"/>
    <property type="evidence" value="ECO:0007669"/>
    <property type="project" value="TreeGrafter"/>
</dbReference>
<dbReference type="GO" id="GO:1990404">
    <property type="term" value="F:NAD+-protein mono-ADP-ribosyltransferase activity"/>
    <property type="evidence" value="ECO:0007669"/>
    <property type="project" value="TreeGrafter"/>
</dbReference>
<accession>D2VNE4</accession>
<evidence type="ECO:0000259" key="2">
    <source>
        <dbReference type="PROSITE" id="PS50103"/>
    </source>
</evidence>
<keyword evidence="1" id="KW-0863">Zinc-finger</keyword>
<dbReference type="InterPro" id="IPR051712">
    <property type="entry name" value="ARTD-AVP"/>
</dbReference>
<evidence type="ECO:0000313" key="4">
    <source>
        <dbReference type="EMBL" id="EFC41643.1"/>
    </source>
</evidence>
<evidence type="ECO:0000313" key="5">
    <source>
        <dbReference type="Proteomes" id="UP000006671"/>
    </source>
</evidence>
<evidence type="ECO:0000256" key="1">
    <source>
        <dbReference type="PROSITE-ProRule" id="PRU00723"/>
    </source>
</evidence>
<dbReference type="PANTHER" id="PTHR45740">
    <property type="entry name" value="POLY [ADP-RIBOSE] POLYMERASE"/>
    <property type="match status" value="1"/>
</dbReference>
<dbReference type="PROSITE" id="PS51059">
    <property type="entry name" value="PARP_CATALYTIC"/>
    <property type="match status" value="1"/>
</dbReference>
<dbReference type="Pfam" id="PF00644">
    <property type="entry name" value="PARP"/>
    <property type="match status" value="1"/>
</dbReference>